<dbReference type="GO" id="GO:0005829">
    <property type="term" value="C:cytosol"/>
    <property type="evidence" value="ECO:0007669"/>
    <property type="project" value="TreeGrafter"/>
</dbReference>
<dbReference type="InterPro" id="IPR011051">
    <property type="entry name" value="RmlC_Cupin_sf"/>
</dbReference>
<dbReference type="EC" id="5.1.3.13" evidence="3 7"/>
<dbReference type="UniPathway" id="UPA00124"/>
<comment type="function">
    <text evidence="2 7">Catalyzes the epimerization of the C3' and C5'positions of dTDP-6-deoxy-D-xylo-4-hexulose, forming dTDP-6-deoxy-L-lyxo-4-hexulose.</text>
</comment>
<dbReference type="GO" id="GO:0019305">
    <property type="term" value="P:dTDP-rhamnose biosynthetic process"/>
    <property type="evidence" value="ECO:0007669"/>
    <property type="project" value="UniProtKB-UniRule"/>
</dbReference>
<feature type="active site" description="Proton acceptor" evidence="5">
    <location>
        <position position="62"/>
    </location>
</feature>
<dbReference type="Gene3D" id="2.60.120.10">
    <property type="entry name" value="Jelly Rolls"/>
    <property type="match status" value="1"/>
</dbReference>
<proteinExistence type="inferred from homology"/>
<evidence type="ECO:0000256" key="4">
    <source>
        <dbReference type="ARBA" id="ARBA00019595"/>
    </source>
</evidence>
<dbReference type="Proteomes" id="UP000651837">
    <property type="component" value="Unassembled WGS sequence"/>
</dbReference>
<evidence type="ECO:0000256" key="7">
    <source>
        <dbReference type="RuleBase" id="RU364069"/>
    </source>
</evidence>
<sequence>MKITESKLKGCFILELKVYEDGRGLFFESYNKAQLEETLGASIDFVQDNISVSKKGVLRGLHFQTEKYAQAKLVQVIKGKVLDIVVDLRRDSNTFGQHFKIELSSENKKSIFIPKGMAHGFLALSEEVVFYYKCDAYYHPLSEAGIVYNDPELKIDWEFPETNMILSEKDLRLPLWKNRKM</sequence>
<dbReference type="EMBL" id="QGGQ01000001">
    <property type="protein sequence ID" value="PWK25475.1"/>
    <property type="molecule type" value="Genomic_DNA"/>
</dbReference>
<organism evidence="9 10">
    <name type="scientific">Maribacter polysiphoniae</name>
    <dbReference type="NCBI Taxonomy" id="429344"/>
    <lineage>
        <taxon>Bacteria</taxon>
        <taxon>Pseudomonadati</taxon>
        <taxon>Bacteroidota</taxon>
        <taxon>Flavobacteriia</taxon>
        <taxon>Flavobacteriales</taxon>
        <taxon>Flavobacteriaceae</taxon>
        <taxon>Maribacter</taxon>
    </lineage>
</organism>
<dbReference type="CDD" id="cd00438">
    <property type="entry name" value="cupin_RmlC"/>
    <property type="match status" value="1"/>
</dbReference>
<reference evidence="8 11" key="2">
    <citation type="submission" date="2020-07" db="EMBL/GenBank/DDBJ databases">
        <title>The draft genome sequence of Maribacter polysiphoniae KCTC 22021.</title>
        <authorList>
            <person name="Mu L."/>
        </authorList>
    </citation>
    <scope>NUCLEOTIDE SEQUENCE [LARGE SCALE GENOMIC DNA]</scope>
    <source>
        <strain evidence="8 11">KCTC 22021</strain>
    </source>
</reference>
<name>A0A316E5V4_9FLAO</name>
<evidence type="ECO:0000256" key="6">
    <source>
        <dbReference type="PIRSR" id="PIRSR600888-3"/>
    </source>
</evidence>
<comment type="catalytic activity">
    <reaction evidence="1 7">
        <text>dTDP-4-dehydro-6-deoxy-alpha-D-glucose = dTDP-4-dehydro-beta-L-rhamnose</text>
        <dbReference type="Rhea" id="RHEA:16969"/>
        <dbReference type="ChEBI" id="CHEBI:57649"/>
        <dbReference type="ChEBI" id="CHEBI:62830"/>
        <dbReference type="EC" id="5.1.3.13"/>
    </reaction>
</comment>
<comment type="subunit">
    <text evidence="7">Homodimer.</text>
</comment>
<dbReference type="EMBL" id="JACWLN010000002">
    <property type="protein sequence ID" value="MBD1260017.1"/>
    <property type="molecule type" value="Genomic_DNA"/>
</dbReference>
<dbReference type="Proteomes" id="UP000245667">
    <property type="component" value="Unassembled WGS sequence"/>
</dbReference>
<dbReference type="GO" id="GO:0008830">
    <property type="term" value="F:dTDP-4-dehydrorhamnose 3,5-epimerase activity"/>
    <property type="evidence" value="ECO:0007669"/>
    <property type="project" value="UniProtKB-UniRule"/>
</dbReference>
<comment type="pathway">
    <text evidence="7">Carbohydrate biosynthesis; dTDP-L-rhamnose biosynthesis.</text>
</comment>
<protein>
    <recommendedName>
        <fullName evidence="4 7">dTDP-4-dehydrorhamnose 3,5-epimerase</fullName>
        <ecNumber evidence="3 7">5.1.3.13</ecNumber>
    </recommendedName>
    <alternativeName>
        <fullName evidence="7">Thymidine diphospho-4-keto-rhamnose 3,5-epimerase</fullName>
    </alternativeName>
</protein>
<dbReference type="Pfam" id="PF00908">
    <property type="entry name" value="dTDP_sugar_isom"/>
    <property type="match status" value="1"/>
</dbReference>
<comment type="caution">
    <text evidence="9">The sequence shown here is derived from an EMBL/GenBank/DDBJ whole genome shotgun (WGS) entry which is preliminary data.</text>
</comment>
<dbReference type="AlphaFoldDB" id="A0A316E5V4"/>
<evidence type="ECO:0000256" key="2">
    <source>
        <dbReference type="ARBA" id="ARBA00001997"/>
    </source>
</evidence>
<evidence type="ECO:0000256" key="1">
    <source>
        <dbReference type="ARBA" id="ARBA00001298"/>
    </source>
</evidence>
<dbReference type="RefSeq" id="WP_109648423.1">
    <property type="nucleotide sequence ID" value="NZ_JACWLN010000002.1"/>
</dbReference>
<evidence type="ECO:0000313" key="9">
    <source>
        <dbReference type="EMBL" id="PWK25475.1"/>
    </source>
</evidence>
<evidence type="ECO:0000256" key="3">
    <source>
        <dbReference type="ARBA" id="ARBA00012098"/>
    </source>
</evidence>
<gene>
    <name evidence="8" type="primary">rfbC</name>
    <name evidence="8" type="ORF">HZY62_05415</name>
    <name evidence="9" type="ORF">LX92_00214</name>
</gene>
<dbReference type="OrthoDB" id="9800680at2"/>
<reference evidence="9 10" key="1">
    <citation type="submission" date="2018-05" db="EMBL/GenBank/DDBJ databases">
        <title>Genomic Encyclopedia of Archaeal and Bacterial Type Strains, Phase II (KMG-II): from individual species to whole genera.</title>
        <authorList>
            <person name="Goeker M."/>
        </authorList>
    </citation>
    <scope>NUCLEOTIDE SEQUENCE [LARGE SCALE GENOMIC DNA]</scope>
    <source>
        <strain evidence="9 10">DSM 23514</strain>
    </source>
</reference>
<evidence type="ECO:0000313" key="11">
    <source>
        <dbReference type="Proteomes" id="UP000651837"/>
    </source>
</evidence>
<accession>A0A316E5V4</accession>
<feature type="active site" description="Proton donor" evidence="5">
    <location>
        <position position="132"/>
    </location>
</feature>
<dbReference type="InterPro" id="IPR000888">
    <property type="entry name" value="RmlC-like"/>
</dbReference>
<dbReference type="NCBIfam" id="TIGR01221">
    <property type="entry name" value="rmlC"/>
    <property type="match status" value="1"/>
</dbReference>
<dbReference type="PANTHER" id="PTHR21047">
    <property type="entry name" value="DTDP-6-DEOXY-D-GLUCOSE-3,5 EPIMERASE"/>
    <property type="match status" value="1"/>
</dbReference>
<dbReference type="SUPFAM" id="SSF51182">
    <property type="entry name" value="RmlC-like cupins"/>
    <property type="match status" value="1"/>
</dbReference>
<evidence type="ECO:0000313" key="8">
    <source>
        <dbReference type="EMBL" id="MBD1260017.1"/>
    </source>
</evidence>
<evidence type="ECO:0000313" key="10">
    <source>
        <dbReference type="Proteomes" id="UP000245667"/>
    </source>
</evidence>
<keyword evidence="11" id="KW-1185">Reference proteome</keyword>
<comment type="similarity">
    <text evidence="7">Belongs to the dTDP-4-dehydrorhamnose 3,5-epimerase family.</text>
</comment>
<feature type="site" description="Participates in a stacking interaction with the thymidine ring of dTDP-4-oxo-6-deoxyglucose" evidence="6">
    <location>
        <position position="138"/>
    </location>
</feature>
<evidence type="ECO:0000256" key="5">
    <source>
        <dbReference type="PIRSR" id="PIRSR600888-1"/>
    </source>
</evidence>
<dbReference type="InterPro" id="IPR014710">
    <property type="entry name" value="RmlC-like_jellyroll"/>
</dbReference>
<dbReference type="PANTHER" id="PTHR21047:SF2">
    <property type="entry name" value="THYMIDINE DIPHOSPHO-4-KETO-RHAMNOSE 3,5-EPIMERASE"/>
    <property type="match status" value="1"/>
</dbReference>
<dbReference type="GO" id="GO:0000271">
    <property type="term" value="P:polysaccharide biosynthetic process"/>
    <property type="evidence" value="ECO:0007669"/>
    <property type="project" value="TreeGrafter"/>
</dbReference>
<keyword evidence="7 8" id="KW-0413">Isomerase</keyword>